<evidence type="ECO:0000256" key="5">
    <source>
        <dbReference type="ARBA" id="ARBA00022825"/>
    </source>
</evidence>
<dbReference type="Gene3D" id="3.50.30.60">
    <property type="entry name" value="LD-carboxypeptidase A C-terminal domain-like"/>
    <property type="match status" value="1"/>
</dbReference>
<dbReference type="Gene3D" id="3.40.50.10740">
    <property type="entry name" value="Class I glutamine amidotransferase-like"/>
    <property type="match status" value="1"/>
</dbReference>
<dbReference type="PIRSF" id="PIRSF028757">
    <property type="entry name" value="LD-carboxypeptidase"/>
    <property type="match status" value="1"/>
</dbReference>
<evidence type="ECO:0000256" key="6">
    <source>
        <dbReference type="PIRSR" id="PIRSR028757-1"/>
    </source>
</evidence>
<feature type="domain" description="LD-carboxypeptidase N-terminal" evidence="7">
    <location>
        <begin position="12"/>
        <end position="128"/>
    </location>
</feature>
<keyword evidence="4" id="KW-0378">Hydrolase</keyword>
<evidence type="ECO:0000256" key="3">
    <source>
        <dbReference type="ARBA" id="ARBA00022670"/>
    </source>
</evidence>
<dbReference type="InterPro" id="IPR029062">
    <property type="entry name" value="Class_I_gatase-like"/>
</dbReference>
<comment type="caution">
    <text evidence="9">The sequence shown here is derived from an EMBL/GenBank/DDBJ whole genome shotgun (WGS) entry which is preliminary data.</text>
</comment>
<comment type="similarity">
    <text evidence="1">Belongs to the peptidase S66 family.</text>
</comment>
<protein>
    <submittedName>
        <fullName evidence="9">LD-carboxypeptidase</fullName>
    </submittedName>
</protein>
<dbReference type="InterPro" id="IPR040921">
    <property type="entry name" value="Peptidase_S66C"/>
</dbReference>
<feature type="active site" description="Charge relay system" evidence="6">
    <location>
        <position position="276"/>
    </location>
</feature>
<feature type="active site" description="Nucleophile" evidence="6">
    <location>
        <position position="108"/>
    </location>
</feature>
<dbReference type="InterPro" id="IPR027478">
    <property type="entry name" value="LdcA_N"/>
</dbReference>
<accession>A0A9E2KYF2</accession>
<evidence type="ECO:0000256" key="1">
    <source>
        <dbReference type="ARBA" id="ARBA00010233"/>
    </source>
</evidence>
<evidence type="ECO:0000256" key="4">
    <source>
        <dbReference type="ARBA" id="ARBA00022801"/>
    </source>
</evidence>
<evidence type="ECO:0000259" key="7">
    <source>
        <dbReference type="Pfam" id="PF02016"/>
    </source>
</evidence>
<evidence type="ECO:0000313" key="10">
    <source>
        <dbReference type="Proteomes" id="UP000724657"/>
    </source>
</evidence>
<dbReference type="GO" id="GO:0004180">
    <property type="term" value="F:carboxypeptidase activity"/>
    <property type="evidence" value="ECO:0007669"/>
    <property type="project" value="UniProtKB-KW"/>
</dbReference>
<reference evidence="9" key="1">
    <citation type="journal article" date="2021" name="PeerJ">
        <title>Extensive microbial diversity within the chicken gut microbiome revealed by metagenomics and culture.</title>
        <authorList>
            <person name="Gilroy R."/>
            <person name="Ravi A."/>
            <person name="Getino M."/>
            <person name="Pursley I."/>
            <person name="Horton D.L."/>
            <person name="Alikhan N.F."/>
            <person name="Baker D."/>
            <person name="Gharbi K."/>
            <person name="Hall N."/>
            <person name="Watson M."/>
            <person name="Adriaenssens E.M."/>
            <person name="Foster-Nyarko E."/>
            <person name="Jarju S."/>
            <person name="Secka A."/>
            <person name="Antonio M."/>
            <person name="Oren A."/>
            <person name="Chaudhuri R.R."/>
            <person name="La Ragione R."/>
            <person name="Hildebrand F."/>
            <person name="Pallen M.J."/>
        </authorList>
    </citation>
    <scope>NUCLEOTIDE SEQUENCE</scope>
    <source>
        <strain evidence="9">A6-441</strain>
    </source>
</reference>
<keyword evidence="3" id="KW-0645">Protease</keyword>
<dbReference type="Pfam" id="PF17676">
    <property type="entry name" value="Peptidase_S66C"/>
    <property type="match status" value="1"/>
</dbReference>
<dbReference type="InterPro" id="IPR027461">
    <property type="entry name" value="Carboxypeptidase_A_C_sf"/>
</dbReference>
<dbReference type="EMBL" id="JAHLFN010000068">
    <property type="protein sequence ID" value="MBU3842807.1"/>
    <property type="molecule type" value="Genomic_DNA"/>
</dbReference>
<name>A0A9E2KYF2_9FUSO</name>
<dbReference type="SUPFAM" id="SSF141986">
    <property type="entry name" value="LD-carboxypeptidase A C-terminal domain-like"/>
    <property type="match status" value="1"/>
</dbReference>
<dbReference type="GO" id="GO:0008236">
    <property type="term" value="F:serine-type peptidase activity"/>
    <property type="evidence" value="ECO:0007669"/>
    <property type="project" value="UniProtKB-KW"/>
</dbReference>
<evidence type="ECO:0000313" key="9">
    <source>
        <dbReference type="EMBL" id="MBU3842807.1"/>
    </source>
</evidence>
<reference evidence="9" key="2">
    <citation type="submission" date="2021-04" db="EMBL/GenBank/DDBJ databases">
        <authorList>
            <person name="Gilroy R."/>
        </authorList>
    </citation>
    <scope>NUCLEOTIDE SEQUENCE</scope>
    <source>
        <strain evidence="9">A6-441</strain>
    </source>
</reference>
<feature type="active site" description="Charge relay system" evidence="6">
    <location>
        <position position="207"/>
    </location>
</feature>
<keyword evidence="2" id="KW-0121">Carboxypeptidase</keyword>
<proteinExistence type="inferred from homology"/>
<feature type="domain" description="LD-carboxypeptidase C-terminal" evidence="8">
    <location>
        <begin position="176"/>
        <end position="291"/>
    </location>
</feature>
<dbReference type="SUPFAM" id="SSF52317">
    <property type="entry name" value="Class I glutamine amidotransferase-like"/>
    <property type="match status" value="1"/>
</dbReference>
<dbReference type="InterPro" id="IPR040449">
    <property type="entry name" value="Peptidase_S66_N"/>
</dbReference>
<dbReference type="AlphaFoldDB" id="A0A9E2KYF2"/>
<dbReference type="Proteomes" id="UP000724657">
    <property type="component" value="Unassembled WGS sequence"/>
</dbReference>
<gene>
    <name evidence="9" type="ORF">IAA47_07485</name>
</gene>
<dbReference type="Pfam" id="PF02016">
    <property type="entry name" value="Peptidase_S66"/>
    <property type="match status" value="1"/>
</dbReference>
<evidence type="ECO:0000256" key="2">
    <source>
        <dbReference type="ARBA" id="ARBA00022645"/>
    </source>
</evidence>
<dbReference type="GO" id="GO:0006508">
    <property type="term" value="P:proteolysis"/>
    <property type="evidence" value="ECO:0007669"/>
    <property type="project" value="UniProtKB-KW"/>
</dbReference>
<dbReference type="CDD" id="cd07025">
    <property type="entry name" value="Peptidase_S66"/>
    <property type="match status" value="1"/>
</dbReference>
<dbReference type="PANTHER" id="PTHR30237:SF2">
    <property type="entry name" value="MUREIN TETRAPEPTIDE CARBOXYPEPTIDASE"/>
    <property type="match status" value="1"/>
</dbReference>
<sequence>MLGKKLKKGDTIGIIAPASCTTYEKVLEAKKNIEDMGYQVILGECTKKQWYSYAGTDEERAEEINSFFDDKSIDAIICMRGGYGCNRLIELLDFEVIKRNPKIFVGYSDITTLHIALNEKANLITFHGPMAVSNFTGNYNRDTYENFIEILSNSRDKQSIKNITKELEVLNEGRAKGKLVGGNLATLIATLGTEYDLDYNGKILFLEEIGEKTYKIDRFLNQLKKHGVFEKIEGLVLGDFKNCIQDSEKDMTLLEVFQNYFKELKKPVIYNFESGHSEPMLTLPLGAICEIDTYNKELKVLERVVSE</sequence>
<dbReference type="InterPro" id="IPR003507">
    <property type="entry name" value="S66_fam"/>
</dbReference>
<evidence type="ECO:0000259" key="8">
    <source>
        <dbReference type="Pfam" id="PF17676"/>
    </source>
</evidence>
<dbReference type="PANTHER" id="PTHR30237">
    <property type="entry name" value="MURAMOYLTETRAPEPTIDE CARBOXYPEPTIDASE"/>
    <property type="match status" value="1"/>
</dbReference>
<organism evidence="9 10">
    <name type="scientific">Candidatus Fusobacterium pullicola</name>
    <dbReference type="NCBI Taxonomy" id="2838601"/>
    <lineage>
        <taxon>Bacteria</taxon>
        <taxon>Fusobacteriati</taxon>
        <taxon>Fusobacteriota</taxon>
        <taxon>Fusobacteriia</taxon>
        <taxon>Fusobacteriales</taxon>
        <taxon>Fusobacteriaceae</taxon>
        <taxon>Fusobacterium</taxon>
    </lineage>
</organism>
<keyword evidence="5" id="KW-0720">Serine protease</keyword>